<feature type="domain" description="HTH crp-type" evidence="1">
    <location>
        <begin position="119"/>
        <end position="194"/>
    </location>
</feature>
<sequence>MSLTAAFRPMPDAAPRSAVRMPVGQTALLDPVGSDGGGRQIEVLEGVGRVLCPCEETEGMTLAFLHSGDRLMTDRLCSEGICIEALTGLSFVVHNQPTEAGVCTVNEWTLQLLRIRHFKTADLRLQALMGLLVSRLGRRMGDWCTLPFRLTHERIAELIGTTRVTTTRLMSKARAEGLFAPEGSDNGLRVSPLVLRLVHEDI</sequence>
<dbReference type="InterPro" id="IPR036390">
    <property type="entry name" value="WH_DNA-bd_sf"/>
</dbReference>
<accession>A0A524RN56</accession>
<dbReference type="PROSITE" id="PS51063">
    <property type="entry name" value="HTH_CRP_2"/>
    <property type="match status" value="1"/>
</dbReference>
<evidence type="ECO:0000259" key="1">
    <source>
        <dbReference type="PROSITE" id="PS51063"/>
    </source>
</evidence>
<dbReference type="EMBL" id="SRMO01000065">
    <property type="protein sequence ID" value="TGG92235.1"/>
    <property type="molecule type" value="Genomic_DNA"/>
</dbReference>
<evidence type="ECO:0000313" key="2">
    <source>
        <dbReference type="EMBL" id="TGG92235.1"/>
    </source>
</evidence>
<organism evidence="2 3">
    <name type="scientific">Aphanocapsa feldmannii 277cV</name>
    <dbReference type="NCBI Taxonomy" id="2507553"/>
    <lineage>
        <taxon>Bacteria</taxon>
        <taxon>Bacillati</taxon>
        <taxon>Cyanobacteriota</taxon>
        <taxon>Cyanophyceae</taxon>
        <taxon>Oscillatoriophycideae</taxon>
        <taxon>Chroococcales</taxon>
        <taxon>Microcystaceae</taxon>
        <taxon>Aphanocapsa</taxon>
    </lineage>
</organism>
<evidence type="ECO:0000313" key="3">
    <source>
        <dbReference type="Proteomes" id="UP000317990"/>
    </source>
</evidence>
<dbReference type="AlphaFoldDB" id="A0A524RN56"/>
<dbReference type="SUPFAM" id="SSF46785">
    <property type="entry name" value="Winged helix' DNA-binding domain"/>
    <property type="match status" value="1"/>
</dbReference>
<dbReference type="Gene3D" id="1.10.10.10">
    <property type="entry name" value="Winged helix-like DNA-binding domain superfamily/Winged helix DNA-binding domain"/>
    <property type="match status" value="1"/>
</dbReference>
<proteinExistence type="predicted"/>
<gene>
    <name evidence="2" type="ORF">ERJ67_06140</name>
</gene>
<reference evidence="2 3" key="1">
    <citation type="journal article" date="2019" name="mSystems">
        <title>Life at home and on the roam: Genomic adaptions reflect the dual lifestyle of an intracellular, facultative symbiont.</title>
        <authorList>
            <person name="Burgsdorf I."/>
        </authorList>
    </citation>
    <scope>NUCLEOTIDE SEQUENCE [LARGE SCALE GENOMIC DNA]</scope>
    <source>
        <strain evidence="2">277cV</strain>
    </source>
</reference>
<dbReference type="InterPro" id="IPR012318">
    <property type="entry name" value="HTH_CRP"/>
</dbReference>
<name>A0A524RN56_9CHRO</name>
<dbReference type="Proteomes" id="UP000317990">
    <property type="component" value="Unassembled WGS sequence"/>
</dbReference>
<dbReference type="GO" id="GO:0003677">
    <property type="term" value="F:DNA binding"/>
    <property type="evidence" value="ECO:0007669"/>
    <property type="project" value="InterPro"/>
</dbReference>
<dbReference type="GO" id="GO:0006355">
    <property type="term" value="P:regulation of DNA-templated transcription"/>
    <property type="evidence" value="ECO:0007669"/>
    <property type="project" value="InterPro"/>
</dbReference>
<comment type="caution">
    <text evidence="2">The sequence shown here is derived from an EMBL/GenBank/DDBJ whole genome shotgun (WGS) entry which is preliminary data.</text>
</comment>
<protein>
    <submittedName>
        <fullName evidence="2">Crp/Fnr family transcriptional regulator</fullName>
    </submittedName>
</protein>
<dbReference type="Pfam" id="PF13545">
    <property type="entry name" value="HTH_Crp_2"/>
    <property type="match status" value="1"/>
</dbReference>
<dbReference type="InterPro" id="IPR036388">
    <property type="entry name" value="WH-like_DNA-bd_sf"/>
</dbReference>